<dbReference type="SUPFAM" id="SSF53756">
    <property type="entry name" value="UDP-Glycosyltransferase/glycogen phosphorylase"/>
    <property type="match status" value="1"/>
</dbReference>
<feature type="region of interest" description="Disordered" evidence="2">
    <location>
        <begin position="374"/>
        <end position="408"/>
    </location>
</feature>
<dbReference type="Proteomes" id="UP001596174">
    <property type="component" value="Unassembled WGS sequence"/>
</dbReference>
<evidence type="ECO:0000256" key="2">
    <source>
        <dbReference type="SAM" id="MobiDB-lite"/>
    </source>
</evidence>
<dbReference type="EC" id="5.1.3.14" evidence="4"/>
<dbReference type="RefSeq" id="WP_380581308.1">
    <property type="nucleotide sequence ID" value="NZ_JBHSQJ010000026.1"/>
</dbReference>
<evidence type="ECO:0000313" key="4">
    <source>
        <dbReference type="EMBL" id="MFC5907164.1"/>
    </source>
</evidence>
<dbReference type="NCBIfam" id="TIGR00236">
    <property type="entry name" value="wecB"/>
    <property type="match status" value="1"/>
</dbReference>
<gene>
    <name evidence="4" type="primary">wecB</name>
    <name evidence="4" type="ORF">ACFP3V_08020</name>
</gene>
<organism evidence="4 5">
    <name type="scientific">Streptacidiphilus monticola</name>
    <dbReference type="NCBI Taxonomy" id="2161674"/>
    <lineage>
        <taxon>Bacteria</taxon>
        <taxon>Bacillati</taxon>
        <taxon>Actinomycetota</taxon>
        <taxon>Actinomycetes</taxon>
        <taxon>Kitasatosporales</taxon>
        <taxon>Streptomycetaceae</taxon>
        <taxon>Streptacidiphilus</taxon>
    </lineage>
</organism>
<accession>A0ABW1FY32</accession>
<reference evidence="5" key="1">
    <citation type="journal article" date="2019" name="Int. J. Syst. Evol. Microbiol.">
        <title>The Global Catalogue of Microorganisms (GCM) 10K type strain sequencing project: providing services to taxonomists for standard genome sequencing and annotation.</title>
        <authorList>
            <consortium name="The Broad Institute Genomics Platform"/>
            <consortium name="The Broad Institute Genome Sequencing Center for Infectious Disease"/>
            <person name="Wu L."/>
            <person name="Ma J."/>
        </authorList>
    </citation>
    <scope>NUCLEOTIDE SEQUENCE [LARGE SCALE GENOMIC DNA]</scope>
    <source>
        <strain evidence="5">JCM 4816</strain>
    </source>
</reference>
<proteinExistence type="inferred from homology"/>
<feature type="domain" description="UDP-N-acetylglucosamine 2-epimerase" evidence="3">
    <location>
        <begin position="31"/>
        <end position="357"/>
    </location>
</feature>
<name>A0ABW1FY32_9ACTN</name>
<dbReference type="EMBL" id="JBHSQJ010000026">
    <property type="protein sequence ID" value="MFC5907164.1"/>
    <property type="molecule type" value="Genomic_DNA"/>
</dbReference>
<dbReference type="PANTHER" id="PTHR43174">
    <property type="entry name" value="UDP-N-ACETYLGLUCOSAMINE 2-EPIMERASE"/>
    <property type="match status" value="1"/>
</dbReference>
<evidence type="ECO:0000313" key="5">
    <source>
        <dbReference type="Proteomes" id="UP001596174"/>
    </source>
</evidence>
<dbReference type="CDD" id="cd03786">
    <property type="entry name" value="GTB_UDP-GlcNAc_2-Epimerase"/>
    <property type="match status" value="1"/>
</dbReference>
<evidence type="ECO:0000256" key="1">
    <source>
        <dbReference type="RuleBase" id="RU003513"/>
    </source>
</evidence>
<dbReference type="InterPro" id="IPR003331">
    <property type="entry name" value="UDP_GlcNAc_Epimerase_2_dom"/>
</dbReference>
<dbReference type="GO" id="GO:0008761">
    <property type="term" value="F:UDP-N-acetylglucosamine 2-epimerase activity"/>
    <property type="evidence" value="ECO:0007669"/>
    <property type="project" value="UniProtKB-EC"/>
</dbReference>
<protein>
    <submittedName>
        <fullName evidence="4">Non-hydrolyzing UDP-N-acetylglucosamine 2-epimerase</fullName>
        <ecNumber evidence="4">5.1.3.14</ecNumber>
    </submittedName>
</protein>
<dbReference type="InterPro" id="IPR029767">
    <property type="entry name" value="WecB-like"/>
</dbReference>
<dbReference type="PANTHER" id="PTHR43174:SF1">
    <property type="entry name" value="UDP-N-ACETYLGLUCOSAMINE 2-EPIMERASE"/>
    <property type="match status" value="1"/>
</dbReference>
<keyword evidence="5" id="KW-1185">Reference proteome</keyword>
<evidence type="ECO:0000259" key="3">
    <source>
        <dbReference type="Pfam" id="PF02350"/>
    </source>
</evidence>
<feature type="compositionally biased region" description="Pro residues" evidence="2">
    <location>
        <begin position="393"/>
        <end position="408"/>
    </location>
</feature>
<comment type="caution">
    <text evidence="4">The sequence shown here is derived from an EMBL/GenBank/DDBJ whole genome shotgun (WGS) entry which is preliminary data.</text>
</comment>
<keyword evidence="1 4" id="KW-0413">Isomerase</keyword>
<sequence length="408" mass="43375">MTSPRPIAVVLGTRPEIVKLAGVIQGLGDRCQVVWTGQHYDTELAAGVFEGMGLPAPKIQLTGIGGTARGHQIGAMICELSRRFEHEPPGAVIVQGDTNSTSAGAQAAHYQGIPVIHVEAGLRSRDRAMPEEINRQVVSVLADVHCAPTPEAVANLLAEGVVAERIRLTGNTVVEAVTLSLPAPRESLALVDRFGRRPGEYVLVTLHRPENTDDPARLRLILRQLADLPVPVLFPAHPRTVQACERFGLRRELRALHPVPPVDHAAFLSLARHAALLVSDSGGVQEECTVLKKPLIVVRNSTERPEAVAAGFATLLPPGPQLGSTARRLLSDRELGRRLASLPSPYGDGRASARIAALARAVAQDGTAALAQAAARTSPLSAEPAERESPPCTVLPPPAERWQPPVPA</sequence>
<dbReference type="Gene3D" id="3.40.50.2000">
    <property type="entry name" value="Glycogen Phosphorylase B"/>
    <property type="match status" value="2"/>
</dbReference>
<comment type="similarity">
    <text evidence="1">Belongs to the UDP-N-acetylglucosamine 2-epimerase family.</text>
</comment>
<dbReference type="Pfam" id="PF02350">
    <property type="entry name" value="Epimerase_2"/>
    <property type="match status" value="1"/>
</dbReference>